<dbReference type="EMBL" id="CP091511">
    <property type="protein sequence ID" value="UOO90918.1"/>
    <property type="molecule type" value="Genomic_DNA"/>
</dbReference>
<organism evidence="9 10">
    <name type="scientific">Vitreoscilla massiliensis</name>
    <dbReference type="NCBI Taxonomy" id="1689272"/>
    <lineage>
        <taxon>Bacteria</taxon>
        <taxon>Pseudomonadati</taxon>
        <taxon>Pseudomonadota</taxon>
        <taxon>Betaproteobacteria</taxon>
        <taxon>Neisseriales</taxon>
        <taxon>Neisseriaceae</taxon>
        <taxon>Vitreoscilla</taxon>
    </lineage>
</organism>
<feature type="domain" description="PTS EIIA type-4" evidence="8">
    <location>
        <begin position="1"/>
        <end position="125"/>
    </location>
</feature>
<protein>
    <submittedName>
        <fullName evidence="9">PTS mannose transporter subunit IIA</fullName>
    </submittedName>
</protein>
<evidence type="ECO:0000256" key="4">
    <source>
        <dbReference type="ARBA" id="ARBA00022597"/>
    </source>
</evidence>
<evidence type="ECO:0000313" key="10">
    <source>
        <dbReference type="Proteomes" id="UP000832011"/>
    </source>
</evidence>
<dbReference type="Pfam" id="PF03610">
    <property type="entry name" value="EIIA-man"/>
    <property type="match status" value="1"/>
</dbReference>
<dbReference type="PROSITE" id="PS51096">
    <property type="entry name" value="PTS_EIIA_TYPE_4"/>
    <property type="match status" value="1"/>
</dbReference>
<keyword evidence="7" id="KW-0418">Kinase</keyword>
<evidence type="ECO:0000256" key="3">
    <source>
        <dbReference type="ARBA" id="ARBA00022490"/>
    </source>
</evidence>
<evidence type="ECO:0000313" key="9">
    <source>
        <dbReference type="EMBL" id="UOO90918.1"/>
    </source>
</evidence>
<dbReference type="PANTHER" id="PTHR33799:SF1">
    <property type="entry name" value="PTS SYSTEM MANNOSE-SPECIFIC EIIAB COMPONENT-RELATED"/>
    <property type="match status" value="1"/>
</dbReference>
<dbReference type="InterPro" id="IPR036662">
    <property type="entry name" value="PTS_EIIA_man-typ_sf"/>
</dbReference>
<evidence type="ECO:0000256" key="1">
    <source>
        <dbReference type="ARBA" id="ARBA00004496"/>
    </source>
</evidence>
<reference evidence="9 10" key="1">
    <citation type="journal article" date="2022" name="Res Sq">
        <title>Evolution of multicellular longitudinally dividing oral cavity symbionts (Neisseriaceae).</title>
        <authorList>
            <person name="Nyongesa S."/>
            <person name="Weber P."/>
            <person name="Bernet E."/>
            <person name="Pullido F."/>
            <person name="Nieckarz M."/>
            <person name="Delaby M."/>
            <person name="Nieves C."/>
            <person name="Viehboeck T."/>
            <person name="Krause N."/>
            <person name="Rivera-Millot A."/>
            <person name="Nakamura A."/>
            <person name="Vischer N."/>
            <person name="VanNieuwenhze M."/>
            <person name="Brun Y."/>
            <person name="Cava F."/>
            <person name="Bulgheresi S."/>
            <person name="Veyrier F."/>
        </authorList>
    </citation>
    <scope>NUCLEOTIDE SEQUENCE [LARGE SCALE GENOMIC DNA]</scope>
    <source>
        <strain evidence="9 10">SN4</strain>
    </source>
</reference>
<keyword evidence="4" id="KW-0762">Sugar transport</keyword>
<evidence type="ECO:0000256" key="7">
    <source>
        <dbReference type="ARBA" id="ARBA00022777"/>
    </source>
</evidence>
<dbReference type="Proteomes" id="UP000832011">
    <property type="component" value="Chromosome"/>
</dbReference>
<dbReference type="SUPFAM" id="SSF53062">
    <property type="entry name" value="PTS system fructose IIA component-like"/>
    <property type="match status" value="1"/>
</dbReference>
<evidence type="ECO:0000256" key="2">
    <source>
        <dbReference type="ARBA" id="ARBA00022448"/>
    </source>
</evidence>
<accession>A0ABY4E8X0</accession>
<dbReference type="InterPro" id="IPR033887">
    <property type="entry name" value="PTS_IIA_man"/>
</dbReference>
<keyword evidence="2" id="KW-0813">Transport</keyword>
<evidence type="ECO:0000259" key="8">
    <source>
        <dbReference type="PROSITE" id="PS51096"/>
    </source>
</evidence>
<dbReference type="RefSeq" id="WP_058305303.1">
    <property type="nucleotide sequence ID" value="NZ_CABKVG010000006.1"/>
</dbReference>
<keyword evidence="5" id="KW-0808">Transferase</keyword>
<dbReference type="PANTHER" id="PTHR33799">
    <property type="entry name" value="PTS PERMEASE-RELATED-RELATED"/>
    <property type="match status" value="1"/>
</dbReference>
<proteinExistence type="predicted"/>
<keyword evidence="10" id="KW-1185">Reference proteome</keyword>
<dbReference type="InterPro" id="IPR004701">
    <property type="entry name" value="PTS_EIIA_man-typ"/>
</dbReference>
<dbReference type="Gene3D" id="3.40.50.510">
    <property type="entry name" value="Phosphotransferase system, mannose-type IIA component"/>
    <property type="match status" value="1"/>
</dbReference>
<keyword evidence="3" id="KW-0963">Cytoplasm</keyword>
<gene>
    <name evidence="9" type="ORF">LVJ82_08130</name>
</gene>
<evidence type="ECO:0000256" key="6">
    <source>
        <dbReference type="ARBA" id="ARBA00022683"/>
    </source>
</evidence>
<comment type="subcellular location">
    <subcellularLocation>
        <location evidence="1">Cytoplasm</location>
    </subcellularLocation>
</comment>
<evidence type="ECO:0000256" key="5">
    <source>
        <dbReference type="ARBA" id="ARBA00022679"/>
    </source>
</evidence>
<keyword evidence="6" id="KW-0598">Phosphotransferase system</keyword>
<dbReference type="InterPro" id="IPR051471">
    <property type="entry name" value="Bacterial_PTS_sugar_comp"/>
</dbReference>
<sequence>MIGLLIVTHETLGHAFSSLVSHFFGPCPDNVRLLNVAKDDTPDIILERASALIHEVNQGQGVLILTDIFGATPCNISRKLIQSDDVMMLTGLNAPMMVKAIQYSALRNDLNSLTQEVKEAALNGIMALTYEPEEATRT</sequence>
<name>A0ABY4E8X0_9NEIS</name>
<dbReference type="CDD" id="cd00006">
    <property type="entry name" value="PTS_IIA_man"/>
    <property type="match status" value="1"/>
</dbReference>